<feature type="domain" description="T-SNARE coiled-coil homology" evidence="2">
    <location>
        <begin position="298"/>
        <end position="360"/>
    </location>
</feature>
<dbReference type="GeneID" id="37003755"/>
<dbReference type="EMBL" id="PKFP01000004">
    <property type="protein sequence ID" value="PVH15898.1"/>
    <property type="molecule type" value="Genomic_DNA"/>
</dbReference>
<dbReference type="Proteomes" id="UP000244406">
    <property type="component" value="Unassembled WGS sequence"/>
</dbReference>
<keyword evidence="4" id="KW-1185">Reference proteome</keyword>
<comment type="caution">
    <text evidence="3">The sequence shown here is derived from an EMBL/GenBank/DDBJ whole genome shotgun (WGS) entry which is preliminary data.</text>
</comment>
<dbReference type="RefSeq" id="XP_025336838.1">
    <property type="nucleotide sequence ID" value="XM_025482220.1"/>
</dbReference>
<dbReference type="SUPFAM" id="SSF58038">
    <property type="entry name" value="SNARE fusion complex"/>
    <property type="match status" value="1"/>
</dbReference>
<dbReference type="VEuPathDB" id="FungiDB:CXQ87_003755"/>
<accession>A0A2V1AD81</accession>
<dbReference type="CDD" id="cd15859">
    <property type="entry name" value="SNARE_SYN8"/>
    <property type="match status" value="1"/>
</dbReference>
<evidence type="ECO:0000313" key="4">
    <source>
        <dbReference type="Proteomes" id="UP000244406"/>
    </source>
</evidence>
<evidence type="ECO:0000313" key="3">
    <source>
        <dbReference type="EMBL" id="PVH15898.1"/>
    </source>
</evidence>
<protein>
    <recommendedName>
        <fullName evidence="2">t-SNARE coiled-coil homology domain-containing protein</fullName>
    </recommendedName>
</protein>
<feature type="region of interest" description="Disordered" evidence="1">
    <location>
        <begin position="20"/>
        <end position="41"/>
    </location>
</feature>
<dbReference type="SMART" id="SM00397">
    <property type="entry name" value="t_SNARE"/>
    <property type="match status" value="1"/>
</dbReference>
<feature type="compositionally biased region" description="Low complexity" evidence="1">
    <location>
        <begin position="28"/>
        <end position="41"/>
    </location>
</feature>
<gene>
    <name evidence="3" type="ORF">CXQ87_003755</name>
</gene>
<dbReference type="Gene3D" id="1.20.5.110">
    <property type="match status" value="1"/>
</dbReference>
<dbReference type="InterPro" id="IPR000727">
    <property type="entry name" value="T_SNARE_dom"/>
</dbReference>
<sequence length="369" mass="41623">MSKALLGKLDDLSWEASEWSEVHHNDSATESDSDASSLSITSHATSIQSSLQKSQSSRSSLRQLPSRKALESGLDSLHTMLECLEGLAEQDMLEIQRCLDETVSTLRNSPAWSTTIFKRGDFMTITQKDIRASFAKLRSFTDQLSATLEERQRLTETLKLTPSSDDNMDLINLLAKIKKSLQYLHSDISTGHADQFATQFATIVDSYAEQLAVLSKDAYVDAHEYEYTEKITKPEAPELTTKKSVRFKDYNTDDDNMRSQLMGTQGQIKPYRDDPEEADAQSLNSVDTSNREMFAQHQQQLLQQDENLDTLHDSIRVQHSMGRNINDELDDHLILLNDLERGVDDSSSRLGRASLRLKDFLLSLSSFSS</sequence>
<proteinExistence type="predicted"/>
<evidence type="ECO:0000256" key="1">
    <source>
        <dbReference type="SAM" id="MobiDB-lite"/>
    </source>
</evidence>
<dbReference type="AlphaFoldDB" id="A0A2V1AD81"/>
<evidence type="ECO:0000259" key="2">
    <source>
        <dbReference type="PROSITE" id="PS50192"/>
    </source>
</evidence>
<reference evidence="3 4" key="1">
    <citation type="submission" date="2017-12" db="EMBL/GenBank/DDBJ databases">
        <title>Genome Sequence of the Amphotericin B-resistant Candida duobushaemulonii strain, B09383.</title>
        <authorList>
            <person name="Chow N.A."/>
            <person name="Gade L."/>
            <person name="Batra D."/>
            <person name="Rowe L.A."/>
            <person name="Loparev V.N."/>
            <person name="Litvintseva A.P."/>
        </authorList>
    </citation>
    <scope>NUCLEOTIDE SEQUENCE [LARGE SCALE GENOMIC DNA]</scope>
    <source>
        <strain evidence="3 4">B09383</strain>
    </source>
</reference>
<dbReference type="PROSITE" id="PS50192">
    <property type="entry name" value="T_SNARE"/>
    <property type="match status" value="1"/>
</dbReference>
<name>A0A2V1AD81_9ASCO</name>
<organism evidence="3 4">
    <name type="scientific">Candidozyma duobushaemuli</name>
    <dbReference type="NCBI Taxonomy" id="1231522"/>
    <lineage>
        <taxon>Eukaryota</taxon>
        <taxon>Fungi</taxon>
        <taxon>Dikarya</taxon>
        <taxon>Ascomycota</taxon>
        <taxon>Saccharomycotina</taxon>
        <taxon>Pichiomycetes</taxon>
        <taxon>Metschnikowiaceae</taxon>
        <taxon>Candidozyma</taxon>
    </lineage>
</organism>